<dbReference type="RefSeq" id="WP_175397632.1">
    <property type="nucleotide sequence ID" value="NZ_JABMCB010000193.1"/>
</dbReference>
<comment type="caution">
    <text evidence="1">The sequence shown here is derived from an EMBL/GenBank/DDBJ whole genome shotgun (WGS) entry which is preliminary data.</text>
</comment>
<dbReference type="AlphaFoldDB" id="A0A7Y6BZT6"/>
<evidence type="ECO:0000313" key="1">
    <source>
        <dbReference type="EMBL" id="NUU77987.1"/>
    </source>
</evidence>
<dbReference type="EMBL" id="JABMCB010000193">
    <property type="protein sequence ID" value="NUU77987.1"/>
    <property type="molecule type" value="Genomic_DNA"/>
</dbReference>
<keyword evidence="2" id="KW-1185">Reference proteome</keyword>
<gene>
    <name evidence="1" type="ORF">HP552_22495</name>
</gene>
<proteinExistence type="predicted"/>
<sequence>MNPLHRWLNKQEVANRGIPIFVPRQVEVNGEWVPGGRWHMERPIGDILLGLKRCRELGASVADDEPPAGYIYSAKVKDQFRYVPLFSRAVEQLDTDKLTQLERTAIEVRQSYAGYGMRARIDRAVASLVNQGYMLDRLKLVISPLDPVAADTEVRTDYGMLAVAPDRMVPEGVSYVIQDSGSERAFAWVKKKN</sequence>
<reference evidence="1 2" key="1">
    <citation type="submission" date="2020-05" db="EMBL/GenBank/DDBJ databases">
        <title>Genome Sequencing of Type Strains.</title>
        <authorList>
            <person name="Lemaire J.F."/>
            <person name="Inderbitzin P."/>
            <person name="Gregorio O.A."/>
            <person name="Collins S.B."/>
            <person name="Wespe N."/>
            <person name="Knight-Connoni V."/>
        </authorList>
    </citation>
    <scope>NUCLEOTIDE SEQUENCE [LARGE SCALE GENOMIC DNA]</scope>
    <source>
        <strain evidence="1 2">LMG 21957</strain>
    </source>
</reference>
<organism evidence="1 2">
    <name type="scientific">Paenibacillus xylanilyticus</name>
    <dbReference type="NCBI Taxonomy" id="248903"/>
    <lineage>
        <taxon>Bacteria</taxon>
        <taxon>Bacillati</taxon>
        <taxon>Bacillota</taxon>
        <taxon>Bacilli</taxon>
        <taxon>Bacillales</taxon>
        <taxon>Paenibacillaceae</taxon>
        <taxon>Paenibacillus</taxon>
    </lineage>
</organism>
<evidence type="ECO:0000313" key="2">
    <source>
        <dbReference type="Proteomes" id="UP000526125"/>
    </source>
</evidence>
<protein>
    <submittedName>
        <fullName evidence="1">Uncharacterized protein</fullName>
    </submittedName>
</protein>
<name>A0A7Y6BZT6_9BACL</name>
<dbReference type="Proteomes" id="UP000526125">
    <property type="component" value="Unassembled WGS sequence"/>
</dbReference>
<accession>A0A7Y6BZT6</accession>